<dbReference type="InParanoid" id="A0A409Y8Y5"/>
<dbReference type="EMBL" id="NHYE01001069">
    <property type="protein sequence ID" value="PPQ99333.1"/>
    <property type="molecule type" value="Genomic_DNA"/>
</dbReference>
<feature type="region of interest" description="Disordered" evidence="1">
    <location>
        <begin position="250"/>
        <end position="282"/>
    </location>
</feature>
<evidence type="ECO:0000313" key="2">
    <source>
        <dbReference type="EMBL" id="PPQ99333.1"/>
    </source>
</evidence>
<dbReference type="Proteomes" id="UP000284706">
    <property type="component" value="Unassembled WGS sequence"/>
</dbReference>
<name>A0A409Y8Y5_9AGAR</name>
<dbReference type="AlphaFoldDB" id="A0A409Y8Y5"/>
<organism evidence="2 3">
    <name type="scientific">Gymnopilus dilepis</name>
    <dbReference type="NCBI Taxonomy" id="231916"/>
    <lineage>
        <taxon>Eukaryota</taxon>
        <taxon>Fungi</taxon>
        <taxon>Dikarya</taxon>
        <taxon>Basidiomycota</taxon>
        <taxon>Agaricomycotina</taxon>
        <taxon>Agaricomycetes</taxon>
        <taxon>Agaricomycetidae</taxon>
        <taxon>Agaricales</taxon>
        <taxon>Agaricineae</taxon>
        <taxon>Hymenogastraceae</taxon>
        <taxon>Gymnopilus</taxon>
    </lineage>
</organism>
<feature type="compositionally biased region" description="Pro residues" evidence="1">
    <location>
        <begin position="147"/>
        <end position="156"/>
    </location>
</feature>
<accession>A0A409Y8Y5</accession>
<feature type="region of interest" description="Disordered" evidence="1">
    <location>
        <begin position="1"/>
        <end position="187"/>
    </location>
</feature>
<feature type="compositionally biased region" description="Gly residues" evidence="1">
    <location>
        <begin position="592"/>
        <end position="605"/>
    </location>
</feature>
<protein>
    <submittedName>
        <fullName evidence="2">Uncharacterized protein</fullName>
    </submittedName>
</protein>
<proteinExistence type="predicted"/>
<sequence>MVNASDGVLNDLKRARIDSPGGVAASRPSKRRESGSPGSLTYAQAASPERRVATTRSRSRLQAGNASAQAGASAPADPGPPAASAAPAGILVGSPSPPRLSFAEKGKGRARAPSPSIARRLFDVPPSVGAPQGHIDEDDPFGSWAPTSPPTPSPEPPQEETGDAMDVDSTHQEQTQVSAPLPRTEEAQASITVTNIAAGTTTRYTVPHFNSKEARETINKATARNPIIMGADLSLPTEELIRRYQGSVEAVPPHPSMSQQPPPPPQPAPQPHPPAVPAPPTALQTLPSAAQQQITLTPAGGFPKIQGIHTYSILNHIDPRARQHFDALPGSKVYVFPPGPVSPAELNAIANTLGHLLPGLCPNSPSIDITSNGHQPGAPEPHRAIYSLTVSNLTAADARHLINRRCISHPSVFVWTHDYNLVYSLYLASFSGINAEFTPQGYGAVVTMIATGIRDSAWATNHILTYRDAVPANKPGLLAIDWVVDSIRVEGAEYTEKKTGTPIRVFHVYINHPTRQTEPLKEWLKKVPELYYWSPKGANPRIYHPIACSFCFGVDHPKDRCPYFVIPGIHIPAHHRTNNGSEASSSGHRGGRGGYRGQGRGGQGSYSGYRGSRGTTRGARGRGGYHY</sequence>
<evidence type="ECO:0000256" key="1">
    <source>
        <dbReference type="SAM" id="MobiDB-lite"/>
    </source>
</evidence>
<dbReference type="STRING" id="231916.A0A409Y8Y5"/>
<evidence type="ECO:0000313" key="3">
    <source>
        <dbReference type="Proteomes" id="UP000284706"/>
    </source>
</evidence>
<comment type="caution">
    <text evidence="2">The sequence shown here is derived from an EMBL/GenBank/DDBJ whole genome shotgun (WGS) entry which is preliminary data.</text>
</comment>
<reference evidence="2 3" key="1">
    <citation type="journal article" date="2018" name="Evol. Lett.">
        <title>Horizontal gene cluster transfer increased hallucinogenic mushroom diversity.</title>
        <authorList>
            <person name="Reynolds H.T."/>
            <person name="Vijayakumar V."/>
            <person name="Gluck-Thaler E."/>
            <person name="Korotkin H.B."/>
            <person name="Matheny P.B."/>
            <person name="Slot J.C."/>
        </authorList>
    </citation>
    <scope>NUCLEOTIDE SEQUENCE [LARGE SCALE GENOMIC DNA]</scope>
    <source>
        <strain evidence="2 3">SRW20</strain>
    </source>
</reference>
<feature type="compositionally biased region" description="Low complexity" evidence="1">
    <location>
        <begin position="606"/>
        <end position="618"/>
    </location>
</feature>
<feature type="region of interest" description="Disordered" evidence="1">
    <location>
        <begin position="575"/>
        <end position="627"/>
    </location>
</feature>
<feature type="compositionally biased region" description="Pro residues" evidence="1">
    <location>
        <begin position="252"/>
        <end position="280"/>
    </location>
</feature>
<gene>
    <name evidence="2" type="ORF">CVT26_014015</name>
</gene>
<feature type="compositionally biased region" description="Acidic residues" evidence="1">
    <location>
        <begin position="157"/>
        <end position="166"/>
    </location>
</feature>
<keyword evidence="3" id="KW-1185">Reference proteome</keyword>
<feature type="compositionally biased region" description="Low complexity" evidence="1">
    <location>
        <begin position="63"/>
        <end position="89"/>
    </location>
</feature>